<sequence length="60" mass="6653">MSQRDRVPDPRAMKSTMASIMSSGNIERPSTSLTNQYPPQSIRVAATLEVMPYAAFITIH</sequence>
<evidence type="ECO:0000313" key="2">
    <source>
        <dbReference type="EMBL" id="EMD00346.1"/>
    </source>
</evidence>
<dbReference type="HOGENOM" id="CLU_2941356_0_0_1"/>
<dbReference type="RefSeq" id="XP_007672846.1">
    <property type="nucleotide sequence ID" value="XM_007674656.1"/>
</dbReference>
<feature type="compositionally biased region" description="Basic and acidic residues" evidence="1">
    <location>
        <begin position="1"/>
        <end position="12"/>
    </location>
</feature>
<evidence type="ECO:0000256" key="1">
    <source>
        <dbReference type="SAM" id="MobiDB-lite"/>
    </source>
</evidence>
<gene>
    <name evidence="2" type="ORF">BAUCODRAFT_374074</name>
</gene>
<feature type="region of interest" description="Disordered" evidence="1">
    <location>
        <begin position="1"/>
        <end position="34"/>
    </location>
</feature>
<dbReference type="AlphaFoldDB" id="M2NMD8"/>
<dbReference type="EMBL" id="KB445551">
    <property type="protein sequence ID" value="EMD00346.1"/>
    <property type="molecule type" value="Genomic_DNA"/>
</dbReference>
<name>M2NMD8_BAUPA</name>
<evidence type="ECO:0000313" key="3">
    <source>
        <dbReference type="Proteomes" id="UP000011761"/>
    </source>
</evidence>
<keyword evidence="3" id="KW-1185">Reference proteome</keyword>
<dbReference type="KEGG" id="bcom:BAUCODRAFT_374074"/>
<dbReference type="Proteomes" id="UP000011761">
    <property type="component" value="Unassembled WGS sequence"/>
</dbReference>
<protein>
    <submittedName>
        <fullName evidence="2">Uncharacterized protein</fullName>
    </submittedName>
</protein>
<feature type="compositionally biased region" description="Polar residues" evidence="1">
    <location>
        <begin position="16"/>
        <end position="34"/>
    </location>
</feature>
<reference evidence="2 3" key="1">
    <citation type="journal article" date="2012" name="PLoS Pathog.">
        <title>Diverse lifestyles and strategies of plant pathogenesis encoded in the genomes of eighteen Dothideomycetes fungi.</title>
        <authorList>
            <person name="Ohm R.A."/>
            <person name="Feau N."/>
            <person name="Henrissat B."/>
            <person name="Schoch C.L."/>
            <person name="Horwitz B.A."/>
            <person name="Barry K.W."/>
            <person name="Condon B.J."/>
            <person name="Copeland A.C."/>
            <person name="Dhillon B."/>
            <person name="Glaser F."/>
            <person name="Hesse C.N."/>
            <person name="Kosti I."/>
            <person name="LaButti K."/>
            <person name="Lindquist E.A."/>
            <person name="Lucas S."/>
            <person name="Salamov A.A."/>
            <person name="Bradshaw R.E."/>
            <person name="Ciuffetti L."/>
            <person name="Hamelin R.C."/>
            <person name="Kema G.H.J."/>
            <person name="Lawrence C."/>
            <person name="Scott J.A."/>
            <person name="Spatafora J.W."/>
            <person name="Turgeon B.G."/>
            <person name="de Wit P.J.G.M."/>
            <person name="Zhong S."/>
            <person name="Goodwin S.B."/>
            <person name="Grigoriev I.V."/>
        </authorList>
    </citation>
    <scope>NUCLEOTIDE SEQUENCE [LARGE SCALE GENOMIC DNA]</scope>
    <source>
        <strain evidence="2 3">UAMH 10762</strain>
    </source>
</reference>
<accession>M2NMD8</accession>
<proteinExistence type="predicted"/>
<dbReference type="GeneID" id="19113234"/>
<organism evidence="2 3">
    <name type="scientific">Baudoinia panamericana (strain UAMH 10762)</name>
    <name type="common">Angels' share fungus</name>
    <name type="synonym">Baudoinia compniacensis (strain UAMH 10762)</name>
    <dbReference type="NCBI Taxonomy" id="717646"/>
    <lineage>
        <taxon>Eukaryota</taxon>
        <taxon>Fungi</taxon>
        <taxon>Dikarya</taxon>
        <taxon>Ascomycota</taxon>
        <taxon>Pezizomycotina</taxon>
        <taxon>Dothideomycetes</taxon>
        <taxon>Dothideomycetidae</taxon>
        <taxon>Mycosphaerellales</taxon>
        <taxon>Teratosphaeriaceae</taxon>
        <taxon>Baudoinia</taxon>
    </lineage>
</organism>